<sequence length="106" mass="12386">MSTTTQHTDNNALQRKAVKPLGISNEMQTQLDMNKIQLQIDNELYIRKHPELKDIIRYVTREVLIKRPENVSELAIELFSDPQLRDHIAKFQTELPPSTDVNNIYK</sequence>
<dbReference type="EMBL" id="JAFCIX010000354">
    <property type="protein sequence ID" value="KAH6593492.1"/>
    <property type="molecule type" value="Genomic_DNA"/>
</dbReference>
<dbReference type="SUPFAM" id="SSF47391">
    <property type="entry name" value="Dimerization-anchoring domain of cAMP-dependent PK regulatory subunit"/>
    <property type="match status" value="1"/>
</dbReference>
<reference evidence="1 2" key="1">
    <citation type="submission" date="2021-02" db="EMBL/GenBank/DDBJ databases">
        <title>Variation within the Batrachochytrium salamandrivorans European outbreak.</title>
        <authorList>
            <person name="Kelly M."/>
            <person name="Pasmans F."/>
            <person name="Shea T.P."/>
            <person name="Munoz J.F."/>
            <person name="Carranza S."/>
            <person name="Cuomo C.A."/>
            <person name="Martel A."/>
        </authorList>
    </citation>
    <scope>NUCLEOTIDE SEQUENCE [LARGE SCALE GENOMIC DNA]</scope>
    <source>
        <strain evidence="1 2">AMFP18/2</strain>
    </source>
</reference>
<gene>
    <name evidence="1" type="ORF">BASA50_007302</name>
</gene>
<accession>A0ABQ8F7C9</accession>
<evidence type="ECO:0000313" key="2">
    <source>
        <dbReference type="Proteomes" id="UP001648503"/>
    </source>
</evidence>
<name>A0ABQ8F7C9_9FUNG</name>
<dbReference type="Proteomes" id="UP001648503">
    <property type="component" value="Unassembled WGS sequence"/>
</dbReference>
<evidence type="ECO:0008006" key="3">
    <source>
        <dbReference type="Google" id="ProtNLM"/>
    </source>
</evidence>
<evidence type="ECO:0000313" key="1">
    <source>
        <dbReference type="EMBL" id="KAH6593492.1"/>
    </source>
</evidence>
<proteinExistence type="predicted"/>
<comment type="caution">
    <text evidence="1">The sequence shown here is derived from an EMBL/GenBank/DDBJ whole genome shotgun (WGS) entry which is preliminary data.</text>
</comment>
<protein>
    <recommendedName>
        <fullName evidence="3">RIIa domain-containing protein</fullName>
    </recommendedName>
</protein>
<keyword evidence="2" id="KW-1185">Reference proteome</keyword>
<dbReference type="CDD" id="cd22971">
    <property type="entry name" value="DD_RIIAD1"/>
    <property type="match status" value="1"/>
</dbReference>
<organism evidence="1 2">
    <name type="scientific">Batrachochytrium salamandrivorans</name>
    <dbReference type="NCBI Taxonomy" id="1357716"/>
    <lineage>
        <taxon>Eukaryota</taxon>
        <taxon>Fungi</taxon>
        <taxon>Fungi incertae sedis</taxon>
        <taxon>Chytridiomycota</taxon>
        <taxon>Chytridiomycota incertae sedis</taxon>
        <taxon>Chytridiomycetes</taxon>
        <taxon>Rhizophydiales</taxon>
        <taxon>Rhizophydiales incertae sedis</taxon>
        <taxon>Batrachochytrium</taxon>
    </lineage>
</organism>
<dbReference type="InterPro" id="IPR059162">
    <property type="entry name" value="RIIAD1"/>
</dbReference>